<evidence type="ECO:0000256" key="1">
    <source>
        <dbReference type="SAM" id="MobiDB-lite"/>
    </source>
</evidence>
<dbReference type="Proteomes" id="UP001596044">
    <property type="component" value="Unassembled WGS sequence"/>
</dbReference>
<feature type="region of interest" description="Disordered" evidence="1">
    <location>
        <begin position="70"/>
        <end position="92"/>
    </location>
</feature>
<protein>
    <submittedName>
        <fullName evidence="2">Uncharacterized protein</fullName>
    </submittedName>
</protein>
<name>A0ABW0K7P2_9BACL</name>
<dbReference type="EMBL" id="JBHSMJ010000012">
    <property type="protein sequence ID" value="MFC5448822.1"/>
    <property type="molecule type" value="Genomic_DNA"/>
</dbReference>
<reference evidence="3" key="1">
    <citation type="journal article" date="2019" name="Int. J. Syst. Evol. Microbiol.">
        <title>The Global Catalogue of Microorganisms (GCM) 10K type strain sequencing project: providing services to taxonomists for standard genome sequencing and annotation.</title>
        <authorList>
            <consortium name="The Broad Institute Genomics Platform"/>
            <consortium name="The Broad Institute Genome Sequencing Center for Infectious Disease"/>
            <person name="Wu L."/>
            <person name="Ma J."/>
        </authorList>
    </citation>
    <scope>NUCLEOTIDE SEQUENCE [LARGE SCALE GENOMIC DNA]</scope>
    <source>
        <strain evidence="3">KACC 11904</strain>
    </source>
</reference>
<accession>A0ABW0K7P2</accession>
<organism evidence="2 3">
    <name type="scientific">Paenibacillus aestuarii</name>
    <dbReference type="NCBI Taxonomy" id="516965"/>
    <lineage>
        <taxon>Bacteria</taxon>
        <taxon>Bacillati</taxon>
        <taxon>Bacillota</taxon>
        <taxon>Bacilli</taxon>
        <taxon>Bacillales</taxon>
        <taxon>Paenibacillaceae</taxon>
        <taxon>Paenibacillus</taxon>
    </lineage>
</organism>
<feature type="compositionally biased region" description="Polar residues" evidence="1">
    <location>
        <begin position="77"/>
        <end position="92"/>
    </location>
</feature>
<evidence type="ECO:0000313" key="3">
    <source>
        <dbReference type="Proteomes" id="UP001596044"/>
    </source>
</evidence>
<sequence length="92" mass="9797">MPNCSSHEWPAERRSPIPPTCSELYAASRAKQPLQVGFFGLRLPPPPNPLLQAGKIGLAQKVRLGHVRTAGLGGPSRATTTAESGFAQLQQP</sequence>
<comment type="caution">
    <text evidence="2">The sequence shown here is derived from an EMBL/GenBank/DDBJ whole genome shotgun (WGS) entry which is preliminary data.</text>
</comment>
<dbReference type="RefSeq" id="WP_270877896.1">
    <property type="nucleotide sequence ID" value="NZ_JAQFVF010000011.1"/>
</dbReference>
<gene>
    <name evidence="2" type="ORF">ACFPOG_11145</name>
</gene>
<evidence type="ECO:0000313" key="2">
    <source>
        <dbReference type="EMBL" id="MFC5448822.1"/>
    </source>
</evidence>
<proteinExistence type="predicted"/>
<keyword evidence="3" id="KW-1185">Reference proteome</keyword>